<evidence type="ECO:0000313" key="1">
    <source>
        <dbReference type="EMBL" id="MDM0044354.1"/>
    </source>
</evidence>
<reference evidence="1" key="1">
    <citation type="submission" date="2023-06" db="EMBL/GenBank/DDBJ databases">
        <authorList>
            <person name="Jiang Y."/>
            <person name="Liu Q."/>
        </authorList>
    </citation>
    <scope>NUCLEOTIDE SEQUENCE</scope>
    <source>
        <strain evidence="1">CGMCC 1.12089</strain>
    </source>
</reference>
<sequence>MLNPSGEPYSLGQPLHVYDREHLLGILDPLPLLHNGTQVHIEGFVAQPIILKEDRHVGRLIFLEVCAFLLANFPQIQSISFRLTRHIDVLGAGERQAAVRTETMLRIGASDVNIAPHPDASPGHFVVSGVWVYNNQNLAALHEVLEEQRALYADVPIGSQTATRAGVVAHLRALIFGRKQR</sequence>
<protein>
    <submittedName>
        <fullName evidence="1">Uncharacterized protein</fullName>
    </submittedName>
</protein>
<evidence type="ECO:0000313" key="2">
    <source>
        <dbReference type="Proteomes" id="UP001174908"/>
    </source>
</evidence>
<dbReference type="Proteomes" id="UP001174908">
    <property type="component" value="Unassembled WGS sequence"/>
</dbReference>
<dbReference type="EMBL" id="JASZYV010000001">
    <property type="protein sequence ID" value="MDM0044354.1"/>
    <property type="molecule type" value="Genomic_DNA"/>
</dbReference>
<proteinExistence type="predicted"/>
<name>A0ABT7N8T7_9BURK</name>
<gene>
    <name evidence="1" type="ORF">QTH91_07680</name>
</gene>
<accession>A0ABT7N8T7</accession>
<organism evidence="1 2">
    <name type="scientific">Variovorax dokdonensis</name>
    <dbReference type="NCBI Taxonomy" id="344883"/>
    <lineage>
        <taxon>Bacteria</taxon>
        <taxon>Pseudomonadati</taxon>
        <taxon>Pseudomonadota</taxon>
        <taxon>Betaproteobacteria</taxon>
        <taxon>Burkholderiales</taxon>
        <taxon>Comamonadaceae</taxon>
        <taxon>Variovorax</taxon>
    </lineage>
</organism>
<keyword evidence="2" id="KW-1185">Reference proteome</keyword>
<dbReference type="RefSeq" id="WP_286659394.1">
    <property type="nucleotide sequence ID" value="NZ_JASZYV010000001.1"/>
</dbReference>
<comment type="caution">
    <text evidence="1">The sequence shown here is derived from an EMBL/GenBank/DDBJ whole genome shotgun (WGS) entry which is preliminary data.</text>
</comment>